<dbReference type="Proteomes" id="UP000004371">
    <property type="component" value="Unassembled WGS sequence"/>
</dbReference>
<feature type="region of interest" description="Disordered" evidence="1">
    <location>
        <begin position="1"/>
        <end position="48"/>
    </location>
</feature>
<organism evidence="2 3">
    <name type="scientific">Vibrio brasiliensis LMG 20546</name>
    <dbReference type="NCBI Taxonomy" id="945543"/>
    <lineage>
        <taxon>Bacteria</taxon>
        <taxon>Pseudomonadati</taxon>
        <taxon>Pseudomonadota</taxon>
        <taxon>Gammaproteobacteria</taxon>
        <taxon>Vibrionales</taxon>
        <taxon>Vibrionaceae</taxon>
        <taxon>Vibrio</taxon>
        <taxon>Vibrio oreintalis group</taxon>
    </lineage>
</organism>
<feature type="region of interest" description="Disordered" evidence="1">
    <location>
        <begin position="69"/>
        <end position="110"/>
    </location>
</feature>
<proteinExistence type="predicted"/>
<dbReference type="STRING" id="945543.VIBR0546_08727"/>
<reference evidence="2 3" key="1">
    <citation type="journal article" date="2012" name="Int. J. Syst. Evol. Microbiol.">
        <title>Vibrio caribbeanicus sp. nov., isolated from the marine sponge Scleritoderma cyanea.</title>
        <authorList>
            <person name="Hoffmann M."/>
            <person name="Monday S.R."/>
            <person name="Allard M.W."/>
            <person name="Strain E.A."/>
            <person name="Whittaker P."/>
            <person name="Naum M."/>
            <person name="McCarthy P.J."/>
            <person name="Lopez J.V."/>
            <person name="Fischer M."/>
            <person name="Brown E.W."/>
        </authorList>
    </citation>
    <scope>NUCLEOTIDE SEQUENCE [LARGE SCALE GENOMIC DNA]</scope>
    <source>
        <strain evidence="2 3">LMG 20546</strain>
    </source>
</reference>
<dbReference type="EMBL" id="AEVS01000112">
    <property type="protein sequence ID" value="EGA63662.1"/>
    <property type="molecule type" value="Genomic_DNA"/>
</dbReference>
<evidence type="ECO:0000313" key="2">
    <source>
        <dbReference type="EMBL" id="EGA63662.1"/>
    </source>
</evidence>
<evidence type="ECO:0000256" key="1">
    <source>
        <dbReference type="SAM" id="MobiDB-lite"/>
    </source>
</evidence>
<keyword evidence="3" id="KW-1185">Reference proteome</keyword>
<gene>
    <name evidence="2" type="ORF">VIBR0546_08727</name>
</gene>
<name>E8M091_9VIBR</name>
<protein>
    <submittedName>
        <fullName evidence="2">Uncharacterized protein</fullName>
    </submittedName>
</protein>
<evidence type="ECO:0000313" key="3">
    <source>
        <dbReference type="Proteomes" id="UP000004371"/>
    </source>
</evidence>
<accession>E8M091</accession>
<dbReference type="AlphaFoldDB" id="E8M091"/>
<comment type="caution">
    <text evidence="2">The sequence shown here is derived from an EMBL/GenBank/DDBJ whole genome shotgun (WGS) entry which is preliminary data.</text>
</comment>
<sequence length="140" mass="16781">MGERRETRDERRETRDERRETRDERRETRDERRETRDERRETRDERREYYLFAGTSPVNTFVLKVLSPFYQPQPHGGRSPYQLSSSEAINRAQPVPKSKRTKPDPVFQQRSVPVISKDEVRSKLSQGEARSRSEAFYISF</sequence>